<dbReference type="Gene3D" id="1.20.1160.11">
    <property type="entry name" value="Paired amphipathic helix"/>
    <property type="match status" value="1"/>
</dbReference>
<dbReference type="GO" id="GO:0006355">
    <property type="term" value="P:regulation of DNA-templated transcription"/>
    <property type="evidence" value="ECO:0007669"/>
    <property type="project" value="InterPro"/>
</dbReference>
<dbReference type="OrthoDB" id="1420407at2759"/>
<dbReference type="GO" id="GO:0005634">
    <property type="term" value="C:nucleus"/>
    <property type="evidence" value="ECO:0007669"/>
    <property type="project" value="UniProtKB-SubCell"/>
</dbReference>
<dbReference type="AlphaFoldDB" id="A0A9J5YEJ4"/>
<dbReference type="Proteomes" id="UP000824120">
    <property type="component" value="Chromosome 6"/>
</dbReference>
<reference evidence="3 4" key="1">
    <citation type="submission" date="2020-09" db="EMBL/GenBank/DDBJ databases">
        <title>De no assembly of potato wild relative species, Solanum commersonii.</title>
        <authorList>
            <person name="Cho K."/>
        </authorList>
    </citation>
    <scope>NUCLEOTIDE SEQUENCE [LARGE SCALE GENOMIC DNA]</scope>
    <source>
        <strain evidence="3">LZ3.2</strain>
        <tissue evidence="3">Leaf</tissue>
    </source>
</reference>
<name>A0A9J5YEJ4_SOLCO</name>
<protein>
    <submittedName>
        <fullName evidence="3">Uncharacterized protein</fullName>
    </submittedName>
</protein>
<sequence>SSWTFDFSFTESLKRYGRNIDPVVALSYVREINKTFVDQVEKYEMFLDVMKDLTARRLAT</sequence>
<feature type="non-terminal residue" evidence="3">
    <location>
        <position position="60"/>
    </location>
</feature>
<keyword evidence="2" id="KW-0539">Nucleus</keyword>
<accession>A0A9J5YEJ4</accession>
<gene>
    <name evidence="3" type="ORF">H5410_030533</name>
</gene>
<proteinExistence type="predicted"/>
<evidence type="ECO:0000313" key="4">
    <source>
        <dbReference type="Proteomes" id="UP000824120"/>
    </source>
</evidence>
<dbReference type="SUPFAM" id="SSF47762">
    <property type="entry name" value="PAH2 domain"/>
    <property type="match status" value="1"/>
</dbReference>
<evidence type="ECO:0000256" key="2">
    <source>
        <dbReference type="ARBA" id="ARBA00023242"/>
    </source>
</evidence>
<dbReference type="InterPro" id="IPR036600">
    <property type="entry name" value="PAH_sf"/>
</dbReference>
<comment type="caution">
    <text evidence="3">The sequence shown here is derived from an EMBL/GenBank/DDBJ whole genome shotgun (WGS) entry which is preliminary data.</text>
</comment>
<dbReference type="EMBL" id="JACXVP010000006">
    <property type="protein sequence ID" value="KAG5599163.1"/>
    <property type="molecule type" value="Genomic_DNA"/>
</dbReference>
<organism evidence="3 4">
    <name type="scientific">Solanum commersonii</name>
    <name type="common">Commerson's wild potato</name>
    <name type="synonym">Commerson's nightshade</name>
    <dbReference type="NCBI Taxonomy" id="4109"/>
    <lineage>
        <taxon>Eukaryota</taxon>
        <taxon>Viridiplantae</taxon>
        <taxon>Streptophyta</taxon>
        <taxon>Embryophyta</taxon>
        <taxon>Tracheophyta</taxon>
        <taxon>Spermatophyta</taxon>
        <taxon>Magnoliopsida</taxon>
        <taxon>eudicotyledons</taxon>
        <taxon>Gunneridae</taxon>
        <taxon>Pentapetalae</taxon>
        <taxon>asterids</taxon>
        <taxon>lamiids</taxon>
        <taxon>Solanales</taxon>
        <taxon>Solanaceae</taxon>
        <taxon>Solanoideae</taxon>
        <taxon>Solaneae</taxon>
        <taxon>Solanum</taxon>
    </lineage>
</organism>
<keyword evidence="4" id="KW-1185">Reference proteome</keyword>
<evidence type="ECO:0000256" key="1">
    <source>
        <dbReference type="ARBA" id="ARBA00004123"/>
    </source>
</evidence>
<comment type="subcellular location">
    <subcellularLocation>
        <location evidence="1">Nucleus</location>
    </subcellularLocation>
</comment>
<evidence type="ECO:0000313" key="3">
    <source>
        <dbReference type="EMBL" id="KAG5599163.1"/>
    </source>
</evidence>